<dbReference type="GO" id="GO:0046872">
    <property type="term" value="F:metal ion binding"/>
    <property type="evidence" value="ECO:0007669"/>
    <property type="project" value="UniProtKB-KW"/>
</dbReference>
<protein>
    <recommendedName>
        <fullName evidence="3">DDE Tnp4 domain-containing protein</fullName>
    </recommendedName>
</protein>
<reference evidence="4 5" key="1">
    <citation type="submission" date="2018-09" db="EMBL/GenBank/DDBJ databases">
        <title>Genomic investigation of the strawberry pathogen Phytophthora fragariae indicates pathogenicity is determined by transcriptional variation in three key races.</title>
        <authorList>
            <person name="Adams T.M."/>
            <person name="Armitage A.D."/>
            <person name="Sobczyk M.K."/>
            <person name="Bates H.J."/>
            <person name="Dunwell J.M."/>
            <person name="Nellist C.F."/>
            <person name="Harrison R.J."/>
        </authorList>
    </citation>
    <scope>NUCLEOTIDE SEQUENCE [LARGE SCALE GENOMIC DNA]</scope>
    <source>
        <strain evidence="4 5">SCRP249</strain>
    </source>
</reference>
<evidence type="ECO:0000313" key="4">
    <source>
        <dbReference type="EMBL" id="KAE9031770.1"/>
    </source>
</evidence>
<dbReference type="Pfam" id="PF13359">
    <property type="entry name" value="DDE_Tnp_4"/>
    <property type="match status" value="1"/>
</dbReference>
<dbReference type="AlphaFoldDB" id="A0A6A3MR65"/>
<feature type="domain" description="DDE Tnp4" evidence="3">
    <location>
        <begin position="71"/>
        <end position="174"/>
    </location>
</feature>
<evidence type="ECO:0000256" key="2">
    <source>
        <dbReference type="ARBA" id="ARBA00022723"/>
    </source>
</evidence>
<dbReference type="PANTHER" id="PTHR48471:SF1">
    <property type="entry name" value="DDE TNP4 DOMAIN-CONTAINING PROTEIN"/>
    <property type="match status" value="1"/>
</dbReference>
<evidence type="ECO:0000256" key="1">
    <source>
        <dbReference type="ARBA" id="ARBA00001968"/>
    </source>
</evidence>
<sequence>MEGEDTDVLVLMTDAFLKQERALSDVRRDIYSMLVEEAWRVAIRSRHYLTAQYLEAPCNSAWMLQYKSGTICFAADGCIIWSRHNCPGSWNDSDTSLGFRMKILDPKYCPSTKMNVVSDSAFPCSTAMGERILTPLKDEDIDRILPSLRSSARSLHNAITSVRQAVEWGMGSVQKVSAGSTCRCRTTPSSEASA</sequence>
<accession>A0A6A3MR65</accession>
<gene>
    <name evidence="4" type="ORF">PR001_g10915</name>
</gene>
<name>A0A6A3MR65_9STRA</name>
<keyword evidence="2" id="KW-0479">Metal-binding</keyword>
<evidence type="ECO:0000259" key="3">
    <source>
        <dbReference type="Pfam" id="PF13359"/>
    </source>
</evidence>
<dbReference type="InterPro" id="IPR027806">
    <property type="entry name" value="HARBI1_dom"/>
</dbReference>
<comment type="caution">
    <text evidence="4">The sequence shown here is derived from an EMBL/GenBank/DDBJ whole genome shotgun (WGS) entry which is preliminary data.</text>
</comment>
<evidence type="ECO:0000313" key="5">
    <source>
        <dbReference type="Proteomes" id="UP000429607"/>
    </source>
</evidence>
<dbReference type="PANTHER" id="PTHR48471">
    <property type="entry name" value="DDE TNP4 DOMAIN-CONTAINING PROTEIN"/>
    <property type="match status" value="1"/>
</dbReference>
<dbReference type="EMBL" id="QXFV01000657">
    <property type="protein sequence ID" value="KAE9031770.1"/>
    <property type="molecule type" value="Genomic_DNA"/>
</dbReference>
<organism evidence="4 5">
    <name type="scientific">Phytophthora rubi</name>
    <dbReference type="NCBI Taxonomy" id="129364"/>
    <lineage>
        <taxon>Eukaryota</taxon>
        <taxon>Sar</taxon>
        <taxon>Stramenopiles</taxon>
        <taxon>Oomycota</taxon>
        <taxon>Peronosporomycetes</taxon>
        <taxon>Peronosporales</taxon>
        <taxon>Peronosporaceae</taxon>
        <taxon>Phytophthora</taxon>
    </lineage>
</organism>
<dbReference type="Proteomes" id="UP000429607">
    <property type="component" value="Unassembled WGS sequence"/>
</dbReference>
<proteinExistence type="predicted"/>
<comment type="cofactor">
    <cofactor evidence="1">
        <name>a divalent metal cation</name>
        <dbReference type="ChEBI" id="CHEBI:60240"/>
    </cofactor>
</comment>